<dbReference type="EC" id="5.2.1.1" evidence="2"/>
<reference evidence="2 3" key="1">
    <citation type="submission" date="2020-07" db="EMBL/GenBank/DDBJ databases">
        <title>Sequencing the genomes of 1000 actinobacteria strains.</title>
        <authorList>
            <person name="Klenk H.-P."/>
        </authorList>
    </citation>
    <scope>NUCLEOTIDE SEQUENCE [LARGE SCALE GENOMIC DNA]</scope>
    <source>
        <strain evidence="2 3">DSM 26341</strain>
    </source>
</reference>
<keyword evidence="3" id="KW-1185">Reference proteome</keyword>
<evidence type="ECO:0000313" key="3">
    <source>
        <dbReference type="Proteomes" id="UP000539111"/>
    </source>
</evidence>
<sequence length="292" mass="30886">MTAESAGCESTAGSGHPRVPDLFVTGNIPVPPGIPLGPDPMAGIGVVVPYDMSLDRELWRWTPSDASLFLTRTPDELLPVTMEMVEKISDKELVRTTAQSLRSVHASCFAYACTSGSFVRGLGGERDIVDAMKSAGAPEAVTTSGAILEALAHLDIHRVAIATPYDEPITTRFEAFLNEAGIEVVGAAYLNLRLDIRVVPYYRTAELVRAADTAEAEAIVIACTNLPTYDLITPLEADIGKPVISANQATMWAALNRCGLGAVGPGQRLLAIAEALESDGISPPTGTLRAVE</sequence>
<dbReference type="RefSeq" id="WP_237249100.1">
    <property type="nucleotide sequence ID" value="NZ_JACBZP010000001.1"/>
</dbReference>
<evidence type="ECO:0000256" key="1">
    <source>
        <dbReference type="SAM" id="MobiDB-lite"/>
    </source>
</evidence>
<dbReference type="Pfam" id="PF17645">
    <property type="entry name" value="Amdase"/>
    <property type="match status" value="1"/>
</dbReference>
<comment type="caution">
    <text evidence="2">The sequence shown here is derived from an EMBL/GenBank/DDBJ whole genome shotgun (WGS) entry which is preliminary data.</text>
</comment>
<organism evidence="2 3">
    <name type="scientific">Spelaeicoccus albus</name>
    <dbReference type="NCBI Taxonomy" id="1280376"/>
    <lineage>
        <taxon>Bacteria</taxon>
        <taxon>Bacillati</taxon>
        <taxon>Actinomycetota</taxon>
        <taxon>Actinomycetes</taxon>
        <taxon>Micrococcales</taxon>
        <taxon>Brevibacteriaceae</taxon>
        <taxon>Spelaeicoccus</taxon>
    </lineage>
</organism>
<dbReference type="EMBL" id="JACBZP010000001">
    <property type="protein sequence ID" value="NYI66645.1"/>
    <property type="molecule type" value="Genomic_DNA"/>
</dbReference>
<dbReference type="PANTHER" id="PTHR40267">
    <property type="entry name" value="BLR3294 PROTEIN"/>
    <property type="match status" value="1"/>
</dbReference>
<dbReference type="InterPro" id="IPR026286">
    <property type="entry name" value="MaiA/AMDase"/>
</dbReference>
<proteinExistence type="predicted"/>
<dbReference type="PANTHER" id="PTHR40267:SF1">
    <property type="entry name" value="BLR3294 PROTEIN"/>
    <property type="match status" value="1"/>
</dbReference>
<dbReference type="InterPro" id="IPR053714">
    <property type="entry name" value="Iso_Racemase_Enz_sf"/>
</dbReference>
<keyword evidence="2" id="KW-0413">Isomerase</keyword>
<dbReference type="Proteomes" id="UP000539111">
    <property type="component" value="Unassembled WGS sequence"/>
</dbReference>
<protein>
    <submittedName>
        <fullName evidence="2">Maleate isomerase</fullName>
        <ecNumber evidence="2">5.2.1.1</ecNumber>
    </submittedName>
</protein>
<feature type="region of interest" description="Disordered" evidence="1">
    <location>
        <begin position="1"/>
        <end position="20"/>
    </location>
</feature>
<dbReference type="GO" id="GO:0050076">
    <property type="term" value="F:maleate isomerase activity"/>
    <property type="evidence" value="ECO:0007669"/>
    <property type="project" value="UniProtKB-EC"/>
</dbReference>
<accession>A0A7Z0AAN8</accession>
<name>A0A7Z0AAN8_9MICO</name>
<dbReference type="Gene3D" id="3.40.50.12500">
    <property type="match status" value="1"/>
</dbReference>
<dbReference type="AlphaFoldDB" id="A0A7Z0AAN8"/>
<evidence type="ECO:0000313" key="2">
    <source>
        <dbReference type="EMBL" id="NYI66645.1"/>
    </source>
</evidence>
<gene>
    <name evidence="2" type="ORF">BJY26_000951</name>
</gene>